<feature type="compositionally biased region" description="Acidic residues" evidence="10">
    <location>
        <begin position="512"/>
        <end position="521"/>
    </location>
</feature>
<feature type="compositionally biased region" description="Basic and acidic residues" evidence="10">
    <location>
        <begin position="632"/>
        <end position="642"/>
    </location>
</feature>
<evidence type="ECO:0000256" key="4">
    <source>
        <dbReference type="ARBA" id="ARBA00022723"/>
    </source>
</evidence>
<dbReference type="PROSITE" id="PS50103">
    <property type="entry name" value="ZF_C3H1"/>
    <property type="match status" value="2"/>
</dbReference>
<evidence type="ECO:0000256" key="7">
    <source>
        <dbReference type="ARBA" id="ARBA00022833"/>
    </source>
</evidence>
<keyword evidence="7 9" id="KW-0862">Zinc</keyword>
<evidence type="ECO:0000256" key="9">
    <source>
        <dbReference type="PROSITE-ProRule" id="PRU00723"/>
    </source>
</evidence>
<accession>A0A1L8DD65</accession>
<keyword evidence="4 9" id="KW-0479">Metal-binding</keyword>
<reference evidence="12" key="1">
    <citation type="submission" date="2016-12" db="EMBL/GenBank/DDBJ databases">
        <title>An insight into the sialome and mialome of the sand fly, Nyssomyia neivai.</title>
        <authorList>
            <person name="Sebastian V."/>
            <person name="Goulart T.M."/>
            <person name="Oliveira W."/>
            <person name="Calvo E."/>
            <person name="Oliveira L.F."/>
            <person name="Pinto M.C."/>
            <person name="Rosselino A.M."/>
            <person name="Ribeiro J.M."/>
        </authorList>
    </citation>
    <scope>NUCLEOTIDE SEQUENCE</scope>
</reference>
<dbReference type="GO" id="GO:0043488">
    <property type="term" value="P:regulation of mRNA stability"/>
    <property type="evidence" value="ECO:0007669"/>
    <property type="project" value="InterPro"/>
</dbReference>
<name>A0A1L8DD65_9DIPT</name>
<feature type="zinc finger region" description="C3H1-type" evidence="9">
    <location>
        <begin position="724"/>
        <end position="744"/>
    </location>
</feature>
<feature type="domain" description="C3H1-type" evidence="11">
    <location>
        <begin position="724"/>
        <end position="744"/>
    </location>
</feature>
<dbReference type="SMART" id="SM00356">
    <property type="entry name" value="ZnF_C3H1"/>
    <property type="match status" value="3"/>
</dbReference>
<evidence type="ECO:0000259" key="11">
    <source>
        <dbReference type="PROSITE" id="PS50103"/>
    </source>
</evidence>
<dbReference type="AlphaFoldDB" id="A0A1L8DD65"/>
<evidence type="ECO:0000256" key="2">
    <source>
        <dbReference type="ARBA" id="ARBA00008423"/>
    </source>
</evidence>
<dbReference type="InterPro" id="IPR040366">
    <property type="entry name" value="Nab2/ZC3H14"/>
</dbReference>
<evidence type="ECO:0000256" key="8">
    <source>
        <dbReference type="ARBA" id="ARBA00023242"/>
    </source>
</evidence>
<feature type="compositionally biased region" description="Basic residues" evidence="10">
    <location>
        <begin position="106"/>
        <end position="119"/>
    </location>
</feature>
<comment type="subcellular location">
    <subcellularLocation>
        <location evidence="1">Nucleus</location>
    </subcellularLocation>
</comment>
<feature type="compositionally biased region" description="Basic and acidic residues" evidence="10">
    <location>
        <begin position="652"/>
        <end position="667"/>
    </location>
</feature>
<feature type="region of interest" description="Disordered" evidence="10">
    <location>
        <begin position="264"/>
        <end position="312"/>
    </location>
</feature>
<dbReference type="PANTHER" id="PTHR14738">
    <property type="entry name" value="ZINC FINGER CCCH DOMAIN-CONTAINING PROTEIN 14"/>
    <property type="match status" value="1"/>
</dbReference>
<keyword evidence="6 9" id="KW-0863">Zinc-finger</keyword>
<dbReference type="GO" id="GO:0008270">
    <property type="term" value="F:zinc ion binding"/>
    <property type="evidence" value="ECO:0007669"/>
    <property type="project" value="UniProtKB-KW"/>
</dbReference>
<dbReference type="GO" id="GO:0008143">
    <property type="term" value="F:poly(A) binding"/>
    <property type="evidence" value="ECO:0007669"/>
    <property type="project" value="InterPro"/>
</dbReference>
<sequence length="855" mass="96468">MENLGSEIGQKMRHAVKAKLLELGTGTSSGYVDDELPDYVMIMVANKRSRQQMVDDLNLFLGSNTEEFVSWLHQVLQKLQEVSIPATVPPKGSKRKTSDSSEVSHKKEKRKEKKTKKPPKSQSAISGSSKSTTDKSKAAAPSITDVFANQLIQKAKKTLATESTVNVKKREKTPENISRTPENDFDIPTITQISTTTVEQTRRKELLELEEIQKKIYQAKRQLRNLTPDESEDEDFINLKADGEEFDEPDVRQAESIVDTTRNQSTFRNPSPIVFDLPNRRTSHSGDELSEKDLTPKKTSVKERLGSKAEPTTAGKNVISLSAIRRSEKEIYIPAFRRRELEKAKELALAKDTTKVRRPRDESPDRHQREKRNGKEQKVDAKPSVRQRIGSRVIVAPPKPEFDEEAVDVSISSIVKIKPRPAVPKNRQANKNLLLRAMAEAQKSTAAALRRGRESDKVMTKGGRAKTNILIEVPRGDEVEVMREDEYVPTPIVSRDDDEGVVYIPQVSREEIEIDSSDDDTPATADEGKKTPQFVVTLDGIFKGLKESTKKAKRPLSKSPKERQMEKKILPVEPRSREARKSPPAKKRDFQERSKKEEENSAKRSVERDESKDTEQSEPPRKKRIRCSPIRFDLDDKAKKPESPVTPSKSHKTPEKELEKVSKSDGDGHTVTIRKIEIRKYDNLPSLLSSISVPQSAAKPKDRCKYFPNCSKGDTCEFIHPSTPCKSFPNCKFGDMCLYLHPKCKYDLTCSRLDCSFSHTPIVTAAPPLASHVVPVNNYKMITPQNLLPPLCKFYPKCSNTLCTFYHPKLCRFGKACMNKVECNFYHYDIPAVDKFRWVSTSSGSASGQATSTFV</sequence>
<feature type="region of interest" description="Disordered" evidence="10">
    <location>
        <begin position="165"/>
        <end position="185"/>
    </location>
</feature>
<evidence type="ECO:0000256" key="3">
    <source>
        <dbReference type="ARBA" id="ARBA00015071"/>
    </source>
</evidence>
<feature type="compositionally biased region" description="Basic and acidic residues" evidence="10">
    <location>
        <begin position="350"/>
        <end position="383"/>
    </location>
</feature>
<evidence type="ECO:0000256" key="6">
    <source>
        <dbReference type="ARBA" id="ARBA00022771"/>
    </source>
</evidence>
<dbReference type="GO" id="GO:0005634">
    <property type="term" value="C:nucleus"/>
    <property type="evidence" value="ECO:0007669"/>
    <property type="project" value="UniProtKB-SubCell"/>
</dbReference>
<organism evidence="12">
    <name type="scientific">Nyssomyia neivai</name>
    <dbReference type="NCBI Taxonomy" id="330878"/>
    <lineage>
        <taxon>Eukaryota</taxon>
        <taxon>Metazoa</taxon>
        <taxon>Ecdysozoa</taxon>
        <taxon>Arthropoda</taxon>
        <taxon>Hexapoda</taxon>
        <taxon>Insecta</taxon>
        <taxon>Pterygota</taxon>
        <taxon>Neoptera</taxon>
        <taxon>Endopterygota</taxon>
        <taxon>Diptera</taxon>
        <taxon>Nematocera</taxon>
        <taxon>Psychodoidea</taxon>
        <taxon>Psychodidae</taxon>
        <taxon>Nyssomyia</taxon>
    </lineage>
</organism>
<dbReference type="InterPro" id="IPR000571">
    <property type="entry name" value="Znf_CCCH"/>
</dbReference>
<dbReference type="Pfam" id="PF14608">
    <property type="entry name" value="zf-CCCH_2"/>
    <property type="match status" value="5"/>
</dbReference>
<proteinExistence type="inferred from homology"/>
<feature type="region of interest" description="Disordered" evidence="10">
    <location>
        <begin position="350"/>
        <end position="386"/>
    </location>
</feature>
<dbReference type="Gene3D" id="1.20.1390.10">
    <property type="entry name" value="PWI domain"/>
    <property type="match status" value="1"/>
</dbReference>
<evidence type="ECO:0000313" key="12">
    <source>
        <dbReference type="EMBL" id="JAV04403.1"/>
    </source>
</evidence>
<feature type="compositionally biased region" description="Low complexity" evidence="10">
    <location>
        <begin position="120"/>
        <end position="131"/>
    </location>
</feature>
<evidence type="ECO:0000256" key="10">
    <source>
        <dbReference type="SAM" id="MobiDB-lite"/>
    </source>
</evidence>
<feature type="domain" description="C3H1-type" evidence="11">
    <location>
        <begin position="698"/>
        <end position="723"/>
    </location>
</feature>
<evidence type="ECO:0000256" key="1">
    <source>
        <dbReference type="ARBA" id="ARBA00004123"/>
    </source>
</evidence>
<dbReference type="PANTHER" id="PTHR14738:SF29">
    <property type="entry name" value="ZINC FINGER CCCH DOMAIN-CONTAINING PROTEIN 14"/>
    <property type="match status" value="1"/>
</dbReference>
<dbReference type="Gene3D" id="4.10.1000.30">
    <property type="match status" value="2"/>
</dbReference>
<feature type="compositionally biased region" description="Basic and acidic residues" evidence="10">
    <location>
        <begin position="96"/>
        <end position="105"/>
    </location>
</feature>
<comment type="similarity">
    <text evidence="2">Belongs to the ZC3H14 family.</text>
</comment>
<feature type="region of interest" description="Disordered" evidence="10">
    <location>
        <begin position="86"/>
        <end position="139"/>
    </location>
</feature>
<dbReference type="GO" id="GO:0005737">
    <property type="term" value="C:cytoplasm"/>
    <property type="evidence" value="ECO:0007669"/>
    <property type="project" value="TreeGrafter"/>
</dbReference>
<keyword evidence="5" id="KW-0677">Repeat</keyword>
<feature type="region of interest" description="Disordered" evidence="10">
    <location>
        <begin position="506"/>
        <end position="533"/>
    </location>
</feature>
<evidence type="ECO:0000256" key="5">
    <source>
        <dbReference type="ARBA" id="ARBA00022737"/>
    </source>
</evidence>
<dbReference type="EMBL" id="GFDF01009681">
    <property type="protein sequence ID" value="JAV04403.1"/>
    <property type="molecule type" value="Transcribed_RNA"/>
</dbReference>
<feature type="compositionally biased region" description="Basic and acidic residues" evidence="10">
    <location>
        <begin position="284"/>
        <end position="307"/>
    </location>
</feature>
<feature type="zinc finger region" description="C3H1-type" evidence="9">
    <location>
        <begin position="698"/>
        <end position="723"/>
    </location>
</feature>
<feature type="region of interest" description="Disordered" evidence="10">
    <location>
        <begin position="546"/>
        <end position="667"/>
    </location>
</feature>
<feature type="compositionally biased region" description="Basic and acidic residues" evidence="10">
    <location>
        <begin position="559"/>
        <end position="620"/>
    </location>
</feature>
<keyword evidence="8" id="KW-0539">Nucleus</keyword>
<protein>
    <recommendedName>
        <fullName evidence="3">Zinc finger CCCH domain-containing protein 14</fullName>
    </recommendedName>
</protein>